<accession>A0A1I0HAH8</accession>
<gene>
    <name evidence="2" type="ORF">SAMN05443639_104417</name>
</gene>
<dbReference type="Proteomes" id="UP000199181">
    <property type="component" value="Unassembled WGS sequence"/>
</dbReference>
<reference evidence="3" key="1">
    <citation type="submission" date="2016-10" db="EMBL/GenBank/DDBJ databases">
        <authorList>
            <person name="Varghese N."/>
            <person name="Submissions S."/>
        </authorList>
    </citation>
    <scope>NUCLEOTIDE SEQUENCE [LARGE SCALE GENOMIC DNA]</scope>
    <source>
        <strain evidence="3">DSM 16858</strain>
    </source>
</reference>
<dbReference type="PANTHER" id="PTHR42879">
    <property type="entry name" value="3-OXOACYL-(ACYL-CARRIER-PROTEIN) REDUCTASE"/>
    <property type="match status" value="1"/>
</dbReference>
<dbReference type="FunFam" id="3.40.50.720:FF:000084">
    <property type="entry name" value="Short-chain dehydrogenase reductase"/>
    <property type="match status" value="1"/>
</dbReference>
<dbReference type="PRINTS" id="PR00081">
    <property type="entry name" value="GDHRDH"/>
</dbReference>
<evidence type="ECO:0000256" key="1">
    <source>
        <dbReference type="ARBA" id="ARBA00006484"/>
    </source>
</evidence>
<protein>
    <submittedName>
        <fullName evidence="2">Enoyl-[acyl-carrier protein] reductase III</fullName>
    </submittedName>
</protein>
<dbReference type="Pfam" id="PF13561">
    <property type="entry name" value="adh_short_C2"/>
    <property type="match status" value="1"/>
</dbReference>
<evidence type="ECO:0000313" key="3">
    <source>
        <dbReference type="Proteomes" id="UP000199181"/>
    </source>
</evidence>
<dbReference type="Gene3D" id="3.40.50.720">
    <property type="entry name" value="NAD(P)-binding Rossmann-like Domain"/>
    <property type="match status" value="1"/>
</dbReference>
<name>A0A1I0HAH8_9BACT</name>
<sequence>MPSSPETRKVLCLASMTTPVALITGGSRGVGRCVSLRLAKAGYDIVSTYRRDVDAAAALTREVEALGRRCRAVVADQLEPASLHGVFDTLQQEFGGLDVFVANAASTAFLPLMQMKLHQMDKTFNVTVKSFMLGVQRAVPLMEGRKGRIVAVSGMDSRMPLPFHGFLGAMKGSMEILVKYFAAELAGSGIRVNAVNPGYIDTESSRFYLGEAWQELEARVKESVPSGHVASADEIAAPIEWLCSEASAYVNGQTLIVDGGLEVNYAMQFAGSLMRAPR</sequence>
<evidence type="ECO:0000313" key="2">
    <source>
        <dbReference type="EMBL" id="SET80826.1"/>
    </source>
</evidence>
<proteinExistence type="inferred from homology"/>
<organism evidence="2 3">
    <name type="scientific">Stigmatella erecta</name>
    <dbReference type="NCBI Taxonomy" id="83460"/>
    <lineage>
        <taxon>Bacteria</taxon>
        <taxon>Pseudomonadati</taxon>
        <taxon>Myxococcota</taxon>
        <taxon>Myxococcia</taxon>
        <taxon>Myxococcales</taxon>
        <taxon>Cystobacterineae</taxon>
        <taxon>Archangiaceae</taxon>
        <taxon>Stigmatella</taxon>
    </lineage>
</organism>
<dbReference type="SUPFAM" id="SSF51735">
    <property type="entry name" value="NAD(P)-binding Rossmann-fold domains"/>
    <property type="match status" value="1"/>
</dbReference>
<dbReference type="InterPro" id="IPR002347">
    <property type="entry name" value="SDR_fam"/>
</dbReference>
<dbReference type="InterPro" id="IPR050259">
    <property type="entry name" value="SDR"/>
</dbReference>
<keyword evidence="3" id="KW-1185">Reference proteome</keyword>
<dbReference type="EMBL" id="FOIJ01000004">
    <property type="protein sequence ID" value="SET80826.1"/>
    <property type="molecule type" value="Genomic_DNA"/>
</dbReference>
<dbReference type="PANTHER" id="PTHR42879:SF6">
    <property type="entry name" value="NADPH-DEPENDENT REDUCTASE BACG"/>
    <property type="match status" value="1"/>
</dbReference>
<dbReference type="InterPro" id="IPR036291">
    <property type="entry name" value="NAD(P)-bd_dom_sf"/>
</dbReference>
<dbReference type="AlphaFoldDB" id="A0A1I0HAH8"/>
<comment type="similarity">
    <text evidence="1">Belongs to the short-chain dehydrogenases/reductases (SDR) family.</text>
</comment>